<gene>
    <name evidence="1" type="ORF">NEZAVI_LOCUS13639</name>
</gene>
<reference evidence="1" key="1">
    <citation type="submission" date="2022-01" db="EMBL/GenBank/DDBJ databases">
        <authorList>
            <person name="King R."/>
        </authorList>
    </citation>
    <scope>NUCLEOTIDE SEQUENCE</scope>
</reference>
<proteinExistence type="predicted"/>
<protein>
    <submittedName>
        <fullName evidence="1">Uncharacterized protein</fullName>
    </submittedName>
</protein>
<keyword evidence="2" id="KW-1185">Reference proteome</keyword>
<name>A0A9P0MUZ1_NEZVI</name>
<dbReference type="EMBL" id="OV725082">
    <property type="protein sequence ID" value="CAH1405415.1"/>
    <property type="molecule type" value="Genomic_DNA"/>
</dbReference>
<dbReference type="Proteomes" id="UP001152798">
    <property type="component" value="Chromosome 6"/>
</dbReference>
<dbReference type="AlphaFoldDB" id="A0A9P0MUZ1"/>
<sequence length="49" mass="5749">MIMDKGQPITCPKARTETMRKRMECYTFGESVSRANYLKENMIQNYPAD</sequence>
<accession>A0A9P0MUZ1</accession>
<evidence type="ECO:0000313" key="1">
    <source>
        <dbReference type="EMBL" id="CAH1405415.1"/>
    </source>
</evidence>
<organism evidence="1 2">
    <name type="scientific">Nezara viridula</name>
    <name type="common">Southern green stink bug</name>
    <name type="synonym">Cimex viridulus</name>
    <dbReference type="NCBI Taxonomy" id="85310"/>
    <lineage>
        <taxon>Eukaryota</taxon>
        <taxon>Metazoa</taxon>
        <taxon>Ecdysozoa</taxon>
        <taxon>Arthropoda</taxon>
        <taxon>Hexapoda</taxon>
        <taxon>Insecta</taxon>
        <taxon>Pterygota</taxon>
        <taxon>Neoptera</taxon>
        <taxon>Paraneoptera</taxon>
        <taxon>Hemiptera</taxon>
        <taxon>Heteroptera</taxon>
        <taxon>Panheteroptera</taxon>
        <taxon>Pentatomomorpha</taxon>
        <taxon>Pentatomoidea</taxon>
        <taxon>Pentatomidae</taxon>
        <taxon>Pentatominae</taxon>
        <taxon>Nezara</taxon>
    </lineage>
</organism>
<evidence type="ECO:0000313" key="2">
    <source>
        <dbReference type="Proteomes" id="UP001152798"/>
    </source>
</evidence>